<dbReference type="OrthoDB" id="6077919at2759"/>
<evidence type="ECO:0000256" key="8">
    <source>
        <dbReference type="ARBA" id="ARBA00023015"/>
    </source>
</evidence>
<dbReference type="PROSITE" id="PS00028">
    <property type="entry name" value="ZINC_FINGER_C2H2_1"/>
    <property type="match status" value="3"/>
</dbReference>
<evidence type="ECO:0000256" key="4">
    <source>
        <dbReference type="ARBA" id="ARBA00022723"/>
    </source>
</evidence>
<dbReference type="PANTHER" id="PTHR23235">
    <property type="entry name" value="KRUEPPEL-LIKE TRANSCRIPTION FACTOR"/>
    <property type="match status" value="1"/>
</dbReference>
<keyword evidence="17" id="KW-1185">Reference proteome</keyword>
<dbReference type="GO" id="GO:0005634">
    <property type="term" value="C:nucleus"/>
    <property type="evidence" value="ECO:0007669"/>
    <property type="project" value="UniProtKB-SubCell"/>
</dbReference>
<keyword evidence="11" id="KW-0539">Nucleus</keyword>
<comment type="function">
    <text evidence="1">May be involved in transcriptional regulation.</text>
</comment>
<evidence type="ECO:0000256" key="5">
    <source>
        <dbReference type="ARBA" id="ARBA00022737"/>
    </source>
</evidence>
<dbReference type="SUPFAM" id="SSF57667">
    <property type="entry name" value="beta-beta-alpha zinc fingers"/>
    <property type="match status" value="2"/>
</dbReference>
<sequence length="598" mass="66406">MAMDVVQFLASLLELHRQQLQALSRQGEIQAEVLAQLLEGEGWGAELRLPSLGREEQNPEAYLSVFEQAAASCRLPRQQWGARLAGLLSQEMWAESYPTMSPSSAAPDYEALREGILRRAREAEEQGRLDFLSVRYDPLRGARDLGRRLDSAARRWLRPERRTAAQVEQKVALEQFVSLLPKEAGDWVHNQHPRDMEEAIRLAEQRLRPSNEEDPSPTGVTTATQTDMLEKDFEAVEAGQAKQQRNCNQTGVKENITESFLNKLDPVKLESVHFSLDIPELEVILLDDEGSEENPSVALKQEVADFSAPVDAVGSSQGPPLCTQEPPEEEDRKWKVGIGSGALLSSAERVVSADSAGDHGVVSPLQLPQRYTGIGMTTISPPASPVPGPTLSDVSSTGTQLAPPLAPPPALTIPSGLSLSRYQDAMARARLKERENMSWTPFLSKLGLKRGVAGRRNDSSHALWSHDRLQRLQRPRPQASHAPAPAPTAPTDRTHRCPDCGRSFTQVSSLQEHRNIHTGEKPFRCVQCGKAFHHRRTLNKHSRVHSGERPFHCAQCGWSFKLKDALKRHQLTHRRDKPPNPDAFHSGSDLQQLYCDAT</sequence>
<name>A0A8T2MX26_9TELE</name>
<evidence type="ECO:0000256" key="13">
    <source>
        <dbReference type="SAM" id="MobiDB-lite"/>
    </source>
</evidence>
<evidence type="ECO:0000256" key="3">
    <source>
        <dbReference type="ARBA" id="ARBA00006991"/>
    </source>
</evidence>
<evidence type="ECO:0000256" key="2">
    <source>
        <dbReference type="ARBA" id="ARBA00004123"/>
    </source>
</evidence>
<feature type="region of interest" description="Disordered" evidence="13">
    <location>
        <begin position="472"/>
        <end position="498"/>
    </location>
</feature>
<feature type="domain" description="C2H2-type" evidence="14">
    <location>
        <begin position="495"/>
        <end position="522"/>
    </location>
</feature>
<dbReference type="Gene3D" id="3.30.160.60">
    <property type="entry name" value="Classic Zinc Finger"/>
    <property type="match status" value="3"/>
</dbReference>
<dbReference type="InterPro" id="IPR038269">
    <property type="entry name" value="SCAN_sf"/>
</dbReference>
<dbReference type="Proteomes" id="UP000824540">
    <property type="component" value="Unassembled WGS sequence"/>
</dbReference>
<evidence type="ECO:0000256" key="9">
    <source>
        <dbReference type="ARBA" id="ARBA00023125"/>
    </source>
</evidence>
<feature type="region of interest" description="Disordered" evidence="13">
    <location>
        <begin position="380"/>
        <end position="408"/>
    </location>
</feature>
<dbReference type="FunFam" id="3.30.160.60:FF:000097">
    <property type="entry name" value="Zinc finger protein"/>
    <property type="match status" value="1"/>
</dbReference>
<dbReference type="InterPro" id="IPR013087">
    <property type="entry name" value="Znf_C2H2_type"/>
</dbReference>
<proteinExistence type="inferred from homology"/>
<evidence type="ECO:0000313" key="17">
    <source>
        <dbReference type="Proteomes" id="UP000824540"/>
    </source>
</evidence>
<organism evidence="16 17">
    <name type="scientific">Albula glossodonta</name>
    <name type="common">roundjaw bonefish</name>
    <dbReference type="NCBI Taxonomy" id="121402"/>
    <lineage>
        <taxon>Eukaryota</taxon>
        <taxon>Metazoa</taxon>
        <taxon>Chordata</taxon>
        <taxon>Craniata</taxon>
        <taxon>Vertebrata</taxon>
        <taxon>Euteleostomi</taxon>
        <taxon>Actinopterygii</taxon>
        <taxon>Neopterygii</taxon>
        <taxon>Teleostei</taxon>
        <taxon>Albuliformes</taxon>
        <taxon>Albulidae</taxon>
        <taxon>Albula</taxon>
    </lineage>
</organism>
<feature type="domain" description="SCAN box" evidence="15">
    <location>
        <begin position="128"/>
        <end position="204"/>
    </location>
</feature>
<evidence type="ECO:0000259" key="15">
    <source>
        <dbReference type="PROSITE" id="PS50804"/>
    </source>
</evidence>
<feature type="region of interest" description="Disordered" evidence="13">
    <location>
        <begin position="311"/>
        <end position="331"/>
    </location>
</feature>
<dbReference type="InterPro" id="IPR036236">
    <property type="entry name" value="Znf_C2H2_sf"/>
</dbReference>
<gene>
    <name evidence="16" type="ORF">JZ751_015820</name>
</gene>
<dbReference type="FunFam" id="3.30.160.60:FF:000771">
    <property type="entry name" value="zinc finger protein 648"/>
    <property type="match status" value="1"/>
</dbReference>
<dbReference type="Pfam" id="PF02023">
    <property type="entry name" value="SCAN"/>
    <property type="match status" value="1"/>
</dbReference>
<evidence type="ECO:0000256" key="1">
    <source>
        <dbReference type="ARBA" id="ARBA00003767"/>
    </source>
</evidence>
<evidence type="ECO:0000256" key="11">
    <source>
        <dbReference type="ARBA" id="ARBA00023242"/>
    </source>
</evidence>
<dbReference type="Pfam" id="PF00096">
    <property type="entry name" value="zf-C2H2"/>
    <property type="match status" value="3"/>
</dbReference>
<dbReference type="InterPro" id="IPR003309">
    <property type="entry name" value="SCAN_dom"/>
</dbReference>
<reference evidence="16" key="1">
    <citation type="thesis" date="2021" institute="BYU ScholarsArchive" country="Provo, UT, USA">
        <title>Applications of and Algorithms for Genome Assembly and Genomic Analyses with an Emphasis on Marine Teleosts.</title>
        <authorList>
            <person name="Pickett B.D."/>
        </authorList>
    </citation>
    <scope>NUCLEOTIDE SEQUENCE</scope>
    <source>
        <strain evidence="16">HI-2016</strain>
    </source>
</reference>
<dbReference type="PANTHER" id="PTHR23235:SF120">
    <property type="entry name" value="KRUPPEL-LIKE FACTOR 15"/>
    <property type="match status" value="1"/>
</dbReference>
<dbReference type="PROSITE" id="PS50804">
    <property type="entry name" value="SCAN_BOX"/>
    <property type="match status" value="1"/>
</dbReference>
<dbReference type="SMART" id="SM00431">
    <property type="entry name" value="SCAN"/>
    <property type="match status" value="1"/>
</dbReference>
<keyword evidence="7" id="KW-0862">Zinc</keyword>
<keyword evidence="6 12" id="KW-0863">Zinc-finger</keyword>
<feature type="domain" description="C2H2-type" evidence="14">
    <location>
        <begin position="551"/>
        <end position="578"/>
    </location>
</feature>
<dbReference type="FunFam" id="3.30.160.60:FF:001968">
    <property type="entry name" value="chorion transcription factor Cf2 isoform X3"/>
    <property type="match status" value="1"/>
</dbReference>
<evidence type="ECO:0000313" key="16">
    <source>
        <dbReference type="EMBL" id="KAG9332136.1"/>
    </source>
</evidence>
<evidence type="ECO:0000256" key="12">
    <source>
        <dbReference type="PROSITE-ProRule" id="PRU00042"/>
    </source>
</evidence>
<evidence type="ECO:0000256" key="10">
    <source>
        <dbReference type="ARBA" id="ARBA00023163"/>
    </source>
</evidence>
<dbReference type="GO" id="GO:0008270">
    <property type="term" value="F:zinc ion binding"/>
    <property type="evidence" value="ECO:0007669"/>
    <property type="project" value="UniProtKB-KW"/>
</dbReference>
<protein>
    <submittedName>
        <fullName evidence="16">Uncharacterized protein</fullName>
    </submittedName>
</protein>
<evidence type="ECO:0000256" key="7">
    <source>
        <dbReference type="ARBA" id="ARBA00022833"/>
    </source>
</evidence>
<keyword evidence="5" id="KW-0677">Repeat</keyword>
<evidence type="ECO:0000259" key="14">
    <source>
        <dbReference type="PROSITE" id="PS50157"/>
    </source>
</evidence>
<dbReference type="GO" id="GO:0000981">
    <property type="term" value="F:DNA-binding transcription factor activity, RNA polymerase II-specific"/>
    <property type="evidence" value="ECO:0007669"/>
    <property type="project" value="TreeGrafter"/>
</dbReference>
<comment type="similarity">
    <text evidence="3">Belongs to the krueppel C2H2-type zinc-finger protein family.</text>
</comment>
<feature type="domain" description="C2H2-type" evidence="14">
    <location>
        <begin position="523"/>
        <end position="550"/>
    </location>
</feature>
<comment type="subcellular location">
    <subcellularLocation>
        <location evidence="2">Nucleus</location>
    </subcellularLocation>
</comment>
<dbReference type="PROSITE" id="PS50157">
    <property type="entry name" value="ZINC_FINGER_C2H2_2"/>
    <property type="match status" value="3"/>
</dbReference>
<keyword evidence="9" id="KW-0238">DNA-binding</keyword>
<dbReference type="SMART" id="SM00355">
    <property type="entry name" value="ZnF_C2H2"/>
    <property type="match status" value="3"/>
</dbReference>
<keyword evidence="4" id="KW-0479">Metal-binding</keyword>
<keyword evidence="8" id="KW-0805">Transcription regulation</keyword>
<keyword evidence="10" id="KW-0804">Transcription</keyword>
<dbReference type="EMBL" id="JAFBMS010000255">
    <property type="protein sequence ID" value="KAG9332136.1"/>
    <property type="molecule type" value="Genomic_DNA"/>
</dbReference>
<comment type="caution">
    <text evidence="16">The sequence shown here is derived from an EMBL/GenBank/DDBJ whole genome shotgun (WGS) entry which is preliminary data.</text>
</comment>
<dbReference type="SUPFAM" id="SSF47353">
    <property type="entry name" value="Retrovirus capsid dimerization domain-like"/>
    <property type="match status" value="1"/>
</dbReference>
<dbReference type="AlphaFoldDB" id="A0A8T2MX26"/>
<dbReference type="GO" id="GO:0000978">
    <property type="term" value="F:RNA polymerase II cis-regulatory region sequence-specific DNA binding"/>
    <property type="evidence" value="ECO:0007669"/>
    <property type="project" value="TreeGrafter"/>
</dbReference>
<dbReference type="Gene3D" id="1.10.4020.10">
    <property type="entry name" value="DNA breaking-rejoining enzymes"/>
    <property type="match status" value="1"/>
</dbReference>
<evidence type="ECO:0000256" key="6">
    <source>
        <dbReference type="ARBA" id="ARBA00022771"/>
    </source>
</evidence>
<accession>A0A8T2MX26</accession>